<feature type="domain" description="Fumarylacetoacetase-like C-terminal" evidence="3">
    <location>
        <begin position="226"/>
        <end position="367"/>
    </location>
</feature>
<comment type="caution">
    <text evidence="4">The sequence shown here is derived from an EMBL/GenBank/DDBJ whole genome shotgun (WGS) entry which is preliminary data.</text>
</comment>
<reference evidence="4" key="1">
    <citation type="submission" date="2021-02" db="EMBL/GenBank/DDBJ databases">
        <title>Genome sequence of Rhodospirillales sp. strain TMPK1 isolated from soil.</title>
        <authorList>
            <person name="Nakai R."/>
            <person name="Kusada H."/>
            <person name="Tamaki H."/>
        </authorList>
    </citation>
    <scope>NUCLEOTIDE SEQUENCE</scope>
    <source>
        <strain evidence="4">TMPK1</strain>
    </source>
</reference>
<dbReference type="PANTHER" id="PTHR42796">
    <property type="entry name" value="FUMARYLACETOACETATE HYDROLASE DOMAIN-CONTAINING PROTEIN 2A-RELATED"/>
    <property type="match status" value="1"/>
</dbReference>
<accession>A0A8S8XH15</accession>
<evidence type="ECO:0000256" key="2">
    <source>
        <dbReference type="ARBA" id="ARBA00022723"/>
    </source>
</evidence>
<keyword evidence="5" id="KW-1185">Reference proteome</keyword>
<dbReference type="Gene3D" id="3.90.850.10">
    <property type="entry name" value="Fumarylacetoacetase-like, C-terminal domain"/>
    <property type="match status" value="1"/>
</dbReference>
<dbReference type="SUPFAM" id="SSF56529">
    <property type="entry name" value="FAH"/>
    <property type="match status" value="1"/>
</dbReference>
<keyword evidence="4" id="KW-0378">Hydrolase</keyword>
<sequence>MLSEPRAAQAGDDIRSALPDDWQRATLLGRIDLGHGPTPVLLRDGELADLSHAAPTISQLLNRFEPGAALPAGTPLGALDRLGLAPAWQQPDALPRLLAPVDLHCIKAAGVTFAVSALERVIEERARGDAGAAQSIREALAERVGADLSRIKPGSEQAEKLKQALISDGLWSQYLEVAIGPDAEIFTKAPILSSVGWGDHVGVRADSSWNNPEPEVVVICDGHGRVRGATLGNDVNLRDFEGRSALLLAKAKDNNASCAIGPFIRLFDKDFTIDDVRRAEVELRVEGEDGFRLRGSSNMAKISRDPLDLAAQAFGANHQYPDGFALFLGTMFAPIEDRDAPGRGFTHKPGDHVTVASPRLGALSNRVTFCSDAPPWRFGVASLMTNLAQRGLLAAPAGN</sequence>
<gene>
    <name evidence="4" type="ORF">TMPK1_34060</name>
</gene>
<evidence type="ECO:0000313" key="5">
    <source>
        <dbReference type="Proteomes" id="UP000681075"/>
    </source>
</evidence>
<proteinExistence type="inferred from homology"/>
<dbReference type="GO" id="GO:0046872">
    <property type="term" value="F:metal ion binding"/>
    <property type="evidence" value="ECO:0007669"/>
    <property type="project" value="UniProtKB-KW"/>
</dbReference>
<dbReference type="RefSeq" id="WP_420244544.1">
    <property type="nucleotide sequence ID" value="NZ_BOPV01000001.1"/>
</dbReference>
<dbReference type="Pfam" id="PF01557">
    <property type="entry name" value="FAA_hydrolase"/>
    <property type="match status" value="1"/>
</dbReference>
<comment type="similarity">
    <text evidence="1">Belongs to the FAH family.</text>
</comment>
<keyword evidence="2" id="KW-0479">Metal-binding</keyword>
<dbReference type="InterPro" id="IPR036663">
    <property type="entry name" value="Fumarylacetoacetase_C_sf"/>
</dbReference>
<dbReference type="GO" id="GO:0044281">
    <property type="term" value="P:small molecule metabolic process"/>
    <property type="evidence" value="ECO:0007669"/>
    <property type="project" value="UniProtKB-ARBA"/>
</dbReference>
<protein>
    <submittedName>
        <fullName evidence="4">Fumarylacetoacetate hydrolase</fullName>
    </submittedName>
</protein>
<dbReference type="InterPro" id="IPR051121">
    <property type="entry name" value="FAH"/>
</dbReference>
<dbReference type="EMBL" id="BOPV01000001">
    <property type="protein sequence ID" value="GIL41169.1"/>
    <property type="molecule type" value="Genomic_DNA"/>
</dbReference>
<dbReference type="GO" id="GO:0016787">
    <property type="term" value="F:hydrolase activity"/>
    <property type="evidence" value="ECO:0007669"/>
    <property type="project" value="UniProtKB-KW"/>
</dbReference>
<dbReference type="AlphaFoldDB" id="A0A8S8XH15"/>
<evidence type="ECO:0000256" key="1">
    <source>
        <dbReference type="ARBA" id="ARBA00010211"/>
    </source>
</evidence>
<dbReference type="PANTHER" id="PTHR42796:SF7">
    <property type="entry name" value="2-DEHYDRO-3-DEOXY-D-ARABINONATE DEHYDRATASE"/>
    <property type="match status" value="1"/>
</dbReference>
<dbReference type="Proteomes" id="UP000681075">
    <property type="component" value="Unassembled WGS sequence"/>
</dbReference>
<evidence type="ECO:0000313" key="4">
    <source>
        <dbReference type="EMBL" id="GIL41169.1"/>
    </source>
</evidence>
<evidence type="ECO:0000259" key="3">
    <source>
        <dbReference type="Pfam" id="PF01557"/>
    </source>
</evidence>
<dbReference type="InterPro" id="IPR011234">
    <property type="entry name" value="Fumarylacetoacetase-like_C"/>
</dbReference>
<name>A0A8S8XH15_9PROT</name>
<organism evidence="4 5">
    <name type="scientific">Roseiterribacter gracilis</name>
    <dbReference type="NCBI Taxonomy" id="2812848"/>
    <lineage>
        <taxon>Bacteria</taxon>
        <taxon>Pseudomonadati</taxon>
        <taxon>Pseudomonadota</taxon>
        <taxon>Alphaproteobacteria</taxon>
        <taxon>Rhodospirillales</taxon>
        <taxon>Roseiterribacteraceae</taxon>
        <taxon>Roseiterribacter</taxon>
    </lineage>
</organism>